<dbReference type="Proteomes" id="UP000503278">
    <property type="component" value="Chromosome"/>
</dbReference>
<reference evidence="3 4" key="1">
    <citation type="submission" date="2020-04" db="EMBL/GenBank/DDBJ databases">
        <title>Genome sequencing of novel species.</title>
        <authorList>
            <person name="Heo J."/>
            <person name="Kim S.-J."/>
            <person name="Kim J.-S."/>
            <person name="Hong S.-B."/>
            <person name="Kwon S.-W."/>
        </authorList>
    </citation>
    <scope>NUCLEOTIDE SEQUENCE [LARGE SCALE GENOMIC DNA]</scope>
    <source>
        <strain evidence="3 4">F39-2</strain>
    </source>
</reference>
<feature type="domain" description="Amidohydrolase-related" evidence="2">
    <location>
        <begin position="4"/>
        <end position="276"/>
    </location>
</feature>
<gene>
    <name evidence="3" type="ORF">HH214_16045</name>
</gene>
<dbReference type="RefSeq" id="WP_169609309.1">
    <property type="nucleotide sequence ID" value="NZ_CP051682.1"/>
</dbReference>
<keyword evidence="3" id="KW-0378">Hydrolase</keyword>
<organism evidence="3 4">
    <name type="scientific">Mucilaginibacter robiniae</name>
    <dbReference type="NCBI Taxonomy" id="2728022"/>
    <lineage>
        <taxon>Bacteria</taxon>
        <taxon>Pseudomonadati</taxon>
        <taxon>Bacteroidota</taxon>
        <taxon>Sphingobacteriia</taxon>
        <taxon>Sphingobacteriales</taxon>
        <taxon>Sphingobacteriaceae</taxon>
        <taxon>Mucilaginibacter</taxon>
    </lineage>
</organism>
<evidence type="ECO:0000313" key="4">
    <source>
        <dbReference type="Proteomes" id="UP000503278"/>
    </source>
</evidence>
<protein>
    <submittedName>
        <fullName evidence="3">Amidohydrolase family protein</fullName>
    </submittedName>
</protein>
<dbReference type="InterPro" id="IPR032466">
    <property type="entry name" value="Metal_Hydrolase"/>
</dbReference>
<evidence type="ECO:0000313" key="3">
    <source>
        <dbReference type="EMBL" id="QJD97273.1"/>
    </source>
</evidence>
<dbReference type="PANTHER" id="PTHR43569">
    <property type="entry name" value="AMIDOHYDROLASE"/>
    <property type="match status" value="1"/>
</dbReference>
<evidence type="ECO:0000259" key="2">
    <source>
        <dbReference type="Pfam" id="PF04909"/>
    </source>
</evidence>
<dbReference type="AlphaFoldDB" id="A0A7L5E8R8"/>
<comment type="similarity">
    <text evidence="1">Belongs to the metallo-dependent hydrolases superfamily.</text>
</comment>
<dbReference type="Pfam" id="PF04909">
    <property type="entry name" value="Amidohydro_2"/>
    <property type="match status" value="1"/>
</dbReference>
<dbReference type="Gene3D" id="3.20.20.140">
    <property type="entry name" value="Metal-dependent hydrolases"/>
    <property type="match status" value="1"/>
</dbReference>
<dbReference type="SUPFAM" id="SSF51556">
    <property type="entry name" value="Metallo-dependent hydrolases"/>
    <property type="match status" value="1"/>
</dbReference>
<name>A0A7L5E8R8_9SPHI</name>
<dbReference type="GO" id="GO:0016787">
    <property type="term" value="F:hydrolase activity"/>
    <property type="evidence" value="ECO:0007669"/>
    <property type="project" value="UniProtKB-KW"/>
</dbReference>
<dbReference type="EMBL" id="CP051682">
    <property type="protein sequence ID" value="QJD97273.1"/>
    <property type="molecule type" value="Genomic_DNA"/>
</dbReference>
<dbReference type="KEGG" id="mrob:HH214_16045"/>
<accession>A0A7L5E8R8</accession>
<dbReference type="InterPro" id="IPR006680">
    <property type="entry name" value="Amidohydro-rel"/>
</dbReference>
<sequence length="278" mass="32467">MYKIDAHQHFWQYNPVRDSWITDDMHAIQRDFLPADLLQLLLHNHIHGCIAVQSDQSEADNEFLLKQAQENPFIKGIVGWVDLQAPNVEDRLRYYRQYKKIKGFRHVLQGEPQRDMMLNDAFKHGINLLNKYGFTYDLLILCDQLSYTEKLVSQFPDQAFIIDHLAKPDIRNHQLDGWQEGMKALASYPNVNCKVSGMVTEADWHHWKEADFTPYLDVVFEAFGPNRVMFGSDWPVCMVAGGYNQMIKMVKNYVKKLSAHEQALFWGDNAVKIYQLEV</sequence>
<keyword evidence="4" id="KW-1185">Reference proteome</keyword>
<evidence type="ECO:0000256" key="1">
    <source>
        <dbReference type="ARBA" id="ARBA00038310"/>
    </source>
</evidence>
<proteinExistence type="inferred from homology"/>
<dbReference type="PANTHER" id="PTHR43569:SF2">
    <property type="entry name" value="AMIDOHYDROLASE-RELATED DOMAIN-CONTAINING PROTEIN"/>
    <property type="match status" value="1"/>
</dbReference>
<dbReference type="InterPro" id="IPR052350">
    <property type="entry name" value="Metallo-dep_Lactonases"/>
</dbReference>